<dbReference type="RefSeq" id="WP_070124702.1">
    <property type="nucleotide sequence ID" value="NZ_MDHN01000014.1"/>
</dbReference>
<keyword evidence="1" id="KW-0812">Transmembrane</keyword>
<organism evidence="2 3">
    <name type="scientific">Alteromonas confluentis</name>
    <dbReference type="NCBI Taxonomy" id="1656094"/>
    <lineage>
        <taxon>Bacteria</taxon>
        <taxon>Pseudomonadati</taxon>
        <taxon>Pseudomonadota</taxon>
        <taxon>Gammaproteobacteria</taxon>
        <taxon>Alteromonadales</taxon>
        <taxon>Alteromonadaceae</taxon>
        <taxon>Alteromonas/Salinimonas group</taxon>
        <taxon>Alteromonas</taxon>
    </lineage>
</organism>
<evidence type="ECO:0000256" key="1">
    <source>
        <dbReference type="SAM" id="Phobius"/>
    </source>
</evidence>
<evidence type="ECO:0000313" key="3">
    <source>
        <dbReference type="Proteomes" id="UP000175691"/>
    </source>
</evidence>
<gene>
    <name evidence="2" type="ORF">BFC18_08250</name>
</gene>
<dbReference type="AlphaFoldDB" id="A0A1E7ZD66"/>
<keyword evidence="1" id="KW-1133">Transmembrane helix</keyword>
<keyword evidence="3" id="KW-1185">Reference proteome</keyword>
<name>A0A1E7ZD66_9ALTE</name>
<feature type="transmembrane region" description="Helical" evidence="1">
    <location>
        <begin position="38"/>
        <end position="57"/>
    </location>
</feature>
<dbReference type="Proteomes" id="UP000175691">
    <property type="component" value="Unassembled WGS sequence"/>
</dbReference>
<sequence length="77" mass="8388">MTEKEITDLVRKHSAKPLFGVIFTLSILMFIVGKDTEIIAISVGIFGTSVGACMYIIRKVLIDVFKNKGSSSPISPN</sequence>
<protein>
    <submittedName>
        <fullName evidence="2">Uncharacterized protein</fullName>
    </submittedName>
</protein>
<keyword evidence="1" id="KW-0472">Membrane</keyword>
<dbReference type="EMBL" id="MDHN01000014">
    <property type="protein sequence ID" value="OFC71456.1"/>
    <property type="molecule type" value="Genomic_DNA"/>
</dbReference>
<comment type="caution">
    <text evidence="2">The sequence shown here is derived from an EMBL/GenBank/DDBJ whole genome shotgun (WGS) entry which is preliminary data.</text>
</comment>
<reference evidence="2 3" key="1">
    <citation type="submission" date="2016-08" db="EMBL/GenBank/DDBJ databases">
        <authorList>
            <person name="Seilhamer J.J."/>
        </authorList>
    </citation>
    <scope>NUCLEOTIDE SEQUENCE [LARGE SCALE GENOMIC DNA]</scope>
    <source>
        <strain evidence="2 3">KCTC 42603</strain>
    </source>
</reference>
<evidence type="ECO:0000313" key="2">
    <source>
        <dbReference type="EMBL" id="OFC71456.1"/>
    </source>
</evidence>
<proteinExistence type="predicted"/>
<feature type="transmembrane region" description="Helical" evidence="1">
    <location>
        <begin position="14"/>
        <end position="32"/>
    </location>
</feature>
<accession>A0A1E7ZD66</accession>